<dbReference type="SMART" id="SM00323">
    <property type="entry name" value="RasGAP"/>
    <property type="match status" value="1"/>
</dbReference>
<feature type="region of interest" description="Disordered" evidence="3">
    <location>
        <begin position="193"/>
        <end position="230"/>
    </location>
</feature>
<evidence type="ECO:0000256" key="2">
    <source>
        <dbReference type="ARBA" id="ARBA00022553"/>
    </source>
</evidence>
<dbReference type="InterPro" id="IPR011993">
    <property type="entry name" value="PH-like_dom_sf"/>
</dbReference>
<evidence type="ECO:0000313" key="6">
    <source>
        <dbReference type="Proteomes" id="UP000078561"/>
    </source>
</evidence>
<dbReference type="PROSITE" id="PS50018">
    <property type="entry name" value="RAS_GTPASE_ACTIV_2"/>
    <property type="match status" value="1"/>
</dbReference>
<dbReference type="EMBL" id="LT553932">
    <property type="protein sequence ID" value="SAM02683.1"/>
    <property type="molecule type" value="Genomic_DNA"/>
</dbReference>
<protein>
    <recommendedName>
        <fullName evidence="4">Ras-GAP domain-containing protein</fullName>
    </recommendedName>
</protein>
<dbReference type="STRING" id="4829.A0A163JXC8"/>
<evidence type="ECO:0000256" key="1">
    <source>
        <dbReference type="ARBA" id="ARBA00022468"/>
    </source>
</evidence>
<evidence type="ECO:0000313" key="5">
    <source>
        <dbReference type="EMBL" id="SAM02683.1"/>
    </source>
</evidence>
<dbReference type="InterPro" id="IPR039360">
    <property type="entry name" value="Ras_GTPase"/>
</dbReference>
<evidence type="ECO:0000259" key="4">
    <source>
        <dbReference type="PROSITE" id="PS50018"/>
    </source>
</evidence>
<dbReference type="CDD" id="cd00170">
    <property type="entry name" value="SEC14"/>
    <property type="match status" value="1"/>
</dbReference>
<reference evidence="5" key="1">
    <citation type="submission" date="2016-04" db="EMBL/GenBank/DDBJ databases">
        <authorList>
            <person name="Evans L.H."/>
            <person name="Alamgir A."/>
            <person name="Owens N."/>
            <person name="Weber N.D."/>
            <person name="Virtaneva K."/>
            <person name="Barbian K."/>
            <person name="Babar A."/>
            <person name="Rosenke K."/>
        </authorList>
    </citation>
    <scope>NUCLEOTIDE SEQUENCE [LARGE SCALE GENOMIC DNA]</scope>
    <source>
        <strain evidence="5">CBS 101.48</strain>
    </source>
</reference>
<evidence type="ECO:0000256" key="3">
    <source>
        <dbReference type="SAM" id="MobiDB-lite"/>
    </source>
</evidence>
<dbReference type="PANTHER" id="PTHR10194">
    <property type="entry name" value="RAS GTPASE-ACTIVATING PROTEINS"/>
    <property type="match status" value="1"/>
</dbReference>
<dbReference type="PANTHER" id="PTHR10194:SF142">
    <property type="entry name" value="NEUROFIBROMIN"/>
    <property type="match status" value="1"/>
</dbReference>
<proteinExistence type="predicted"/>
<dbReference type="InterPro" id="IPR036865">
    <property type="entry name" value="CRAL-TRIO_dom_sf"/>
</dbReference>
<dbReference type="InterPro" id="IPR001251">
    <property type="entry name" value="CRAL-TRIO_dom"/>
</dbReference>
<dbReference type="Proteomes" id="UP000078561">
    <property type="component" value="Unassembled WGS sequence"/>
</dbReference>
<feature type="region of interest" description="Disordered" evidence="3">
    <location>
        <begin position="135"/>
        <end position="158"/>
    </location>
</feature>
<feature type="compositionally biased region" description="Low complexity" evidence="3">
    <location>
        <begin position="203"/>
        <end position="223"/>
    </location>
</feature>
<dbReference type="InterPro" id="IPR001936">
    <property type="entry name" value="RasGAP_dom"/>
</dbReference>
<dbReference type="Gene3D" id="3.40.525.10">
    <property type="entry name" value="CRAL-TRIO lipid binding domain"/>
    <property type="match status" value="1"/>
</dbReference>
<dbReference type="Gene3D" id="2.30.29.30">
    <property type="entry name" value="Pleckstrin-homology domain (PH domain)/Phosphotyrosine-binding domain (PTB)"/>
    <property type="match status" value="1"/>
</dbReference>
<keyword evidence="1" id="KW-0343">GTPase activation</keyword>
<dbReference type="SUPFAM" id="SSF48371">
    <property type="entry name" value="ARM repeat"/>
    <property type="match status" value="2"/>
</dbReference>
<dbReference type="OrthoDB" id="28245at2759"/>
<gene>
    <name evidence="5" type="primary">ABSGL_08486.1 scaffold 10128</name>
</gene>
<dbReference type="Gene3D" id="1.10.506.10">
    <property type="entry name" value="GTPase Activation - p120gap, domain 1"/>
    <property type="match status" value="2"/>
</dbReference>
<dbReference type="SUPFAM" id="SSF48350">
    <property type="entry name" value="GTPase activation domain, GAP"/>
    <property type="match status" value="1"/>
</dbReference>
<dbReference type="InParanoid" id="A0A163JXC8"/>
<dbReference type="InterPro" id="IPR008936">
    <property type="entry name" value="Rho_GTPase_activation_prot"/>
</dbReference>
<dbReference type="OMA" id="CKETIIA"/>
<name>A0A163JXC8_ABSGL</name>
<organism evidence="5">
    <name type="scientific">Absidia glauca</name>
    <name type="common">Pin mould</name>
    <dbReference type="NCBI Taxonomy" id="4829"/>
    <lineage>
        <taxon>Eukaryota</taxon>
        <taxon>Fungi</taxon>
        <taxon>Fungi incertae sedis</taxon>
        <taxon>Mucoromycota</taxon>
        <taxon>Mucoromycotina</taxon>
        <taxon>Mucoromycetes</taxon>
        <taxon>Mucorales</taxon>
        <taxon>Cunninghamellaceae</taxon>
        <taxon>Absidia</taxon>
    </lineage>
</organism>
<keyword evidence="2" id="KW-0597">Phosphoprotein</keyword>
<feature type="domain" description="Ras-GAP" evidence="4">
    <location>
        <begin position="1342"/>
        <end position="1538"/>
    </location>
</feature>
<sequence length="2684" mass="300202">MPSSNKLILSLINRIAIRLPINASNSGGQRLEQDPIIQQTDALFVLMMEQGCILTAVDCCIVCELVGAIIQVSQHKMTTVVNALGTVLENISKHIPMTSPSFLHMPMDVLQSQLFILRLMSACMHHDWNTTLTTPSIPPLLPTQKDDRLSNNNDSSSALPSPLDEALVSFILNILQHFLNLMQMVDEANDLSSSSDGSRYLESTSTASMNSSSMVSSNSTSSGSNGGGVDSSNSINININNSNNRWTVKPVDPKLSGIVLQLYQVTGSILHYISACNWLSYYSKIKAAVQKMGASIETSDNYFSELRLFEFAHLDKQTLHLVFTGKHRCMTDTRRFIDYLHLTLLTCLTLIEMSPSFLHMKLEGKLLFATMLRKAIWRWIETYPGEFRQVCASENRLLAGSEILFDLCSSSADTPRKKAALWPLQTVLLVLAPDLLLQAFLDNPSSKNRRTSFLGTLRQSLRSARTAEIAAICYVDLCKAATYVPPTEESVLRHITADIEDELAEQTWGIAQSLAQDNTAISSITGSTYDAQKLLTEYLLTRLQMCTTGSLSSLLSTYFGDDTPLMAKWAMVKACLHFVEDRPHLPWNANIVDVYTLLFPYLAKLLVDHAAPEAQGRGLMMMDAQNTNQSPFKNPPPRSPGSNSLSLDLLRLFHIAPFVPLVVQDLGVRQFAFTCLIRFHDYESMMTWGTSSHRVSNFWRVSSQVVFCLARQILDTKQTETSIQSLLDTLITLLKSRHDFLQKNLDYASIGMDMKERLKASVALEIACLISLCSTTPDVCSTALQCLSELCKETIIAEEDTVHPQQITLRSNLTIYSELVAQNDASWVFGRKAQQKRMRKYLRMMTHPTPGIMAAWEEGWIRWKMLTQVIHRFGEDVLDDGNAYSTTMATSTNGSSKKAVLGRHDKVRGGTSNKAVAPVSRLQVDEEKQTLWQNYAGFLAALGGCCLKANRNESPSQQASVQSNAATKGHPQQVHSEPAAMVEKFISEMIELLTTDNVVVREGTKDALGNDLAPPLYAILSRHLEAVMSRSFNSDGAPICTPAKSLFVEQSVSVLKLILDRLVGDLQYLINIDFGTLVSYFTTYIGGLRPGYATTRMKINLCLLAEAMILKKDQIIIGNETSLRNRLLETFMEWTSDYAMQSTTNKSSMSPSSSNTGNNQDDKIQRDLDLLCMKTMAALSNQLPMQTTADGGHEKETVQLKSRMFYKYITFFTKVLHRCHNEEKTTRSTKTFKETSSNDISSDINPDLFTLKENTIMTISNLLSANVDIGLKHTLTLGAYHEDPLIRMAFIQVLTNILYQGTEFDSLAESATSDRYEKLVDLLFESDMEIALSLCHVCPAADTTETAKILLHCFKVKNKLVPLLDYLIDKEVKTTDNETELFRGTNMATQLLSSAAARSCHQYVVDTLYSALTNINSLPDEQLTWELNPQKLITGETVSTNQKNVTRVADILLNSICSSTERAPMEFRQQLSMIMDAVRRRFPESKYTVVGGFVFLRLFCVAALAPEKHGFSGDAIPRNRNVRKILLQANRVIQNLSSNVLFGSKDSHMVVMNDFLTNNIYKVTTFLREISLLQASNNKTSDTVTTSSKPHNMGNVNGNYSTERITSVEQNQRIYDQLHRCLYDNLDRISRDLSGRRARSYGGYNVVRQPSSGQWKYTLDKLTKVLAELGRPGALIQEDGPTYPKNTHAVSRSNHDFGEFMRRNSLRDITSIRSLNAVYQGGTSRAGNPVFYVIAHLVTADVDFELLIFYLLSIMEPHLDKPFDVVFDTTRMSPLNEVPVHWMNTLFQLIFQEMNENLVNLYIFNPNSHLQRYIRKIPLKITNRLLKKTRFAVTVAQLHEGIAPSEIRLPKSSVELEKELGTVFYPVSKIITMNIRIPVVVRVGQEHLQVTTVREQEIFFSINTKLNDVYHISDIDEVYSLPSSKSTDDNGGGELIIKHDGGKSLTAFSSTKRDALVELFLQNKKRYDATRSGGAHDRTIRPNDVPGRLLNMALLNIGNDDPNLRLAAYNLLFSLNSFFRFDTGNRLLQAKDLCIPENNTEFIVSISTSLAATETHLTFEFIQECVDGFTKSNQKLRILCLDYLSPWLKNLALFCCGGDRDVGLAKIMDILRLLINLTLDRPEIYKHVQAKVWGALAVVDELIDPVLDILIQFSVEKGVASPESEAMGDTLVTMASIPVRGKIINRLRRAIQRSSTRPFRNLVESPAWTEIAVLLRFLLMLSFNISKPMTPYLPEVFHIVSLLVCTGSPLIRTTVHELVVNIIHALCTNRKLPDEKRNKLRYLLNDVCDGDARHHFGLLKTRGNAFTITQDSTTITYEAIDLASLESIVRLLLEAMDVGALTTVAMRGALAIFKDTDPSLIISIMMCLTNIIDSLPPDTQYLLPMFWLAIALIQMGHPSTFSTATRFLQAVLRALDTRKLFAQRSVVDVMMEIRQPFADIAMELDRDTGVSFGTNFSFALASILLKGVKYSEPRDLVFQCLTTFLEIECKRSMEHNVVAAETLGYFAGLLPFAAQDGALRELLRLAGIDDIDLDALEFGSAYVRLFDTLEIPDNTTALLLVSTLMNILNTSETDLERVFLYSFLSEAAIAVPEVFSLIYEALLPKMNQIMVSSQNSAVLDAVKNLLMSACAEPIIANPTNRRSQKSYLDELGFSALGDPTFGSSNANHFVNSQLASKLLDRITS</sequence>
<dbReference type="GO" id="GO:0005096">
    <property type="term" value="F:GTPase activator activity"/>
    <property type="evidence" value="ECO:0007669"/>
    <property type="project" value="UniProtKB-KW"/>
</dbReference>
<dbReference type="Pfam" id="PF13716">
    <property type="entry name" value="CRAL_TRIO_2"/>
    <property type="match status" value="1"/>
</dbReference>
<accession>A0A163JXC8</accession>
<dbReference type="InterPro" id="IPR016024">
    <property type="entry name" value="ARM-type_fold"/>
</dbReference>
<keyword evidence="6" id="KW-1185">Reference proteome</keyword>
<dbReference type="Pfam" id="PF00616">
    <property type="entry name" value="RasGAP"/>
    <property type="match status" value="1"/>
</dbReference>